<dbReference type="Proteomes" id="UP000887580">
    <property type="component" value="Unplaced"/>
</dbReference>
<sequence>MLINERQNKMDSSNTINRRDEQRSFYNIIAFWLQIITVIVKLAAFAVYLYARFSRAWFINNRLNDDFEFRRDVFGSDCVYEKNTSKVEDCIASGSRESMDGFKFWGRYGIIADDVLAPKTELIFVGQIFHVMLLMLFLDFCMTIASCVCAGKLTPACIFEPNKRPRWNFGAKFALVYALFSGLICLLYITVASIVLQERFDAFFVEVEQNEETVHADPAIADDRTGKVGKSFHAFCLSGIIYFCSTAMACLTYTLLINANGGINKRTNNDDGPAAIPLRPLVNPNLE</sequence>
<proteinExistence type="predicted"/>
<evidence type="ECO:0000313" key="2">
    <source>
        <dbReference type="WBParaSite" id="PS1159_v2.g18322.t1"/>
    </source>
</evidence>
<organism evidence="1 2">
    <name type="scientific">Panagrolaimus sp. PS1159</name>
    <dbReference type="NCBI Taxonomy" id="55785"/>
    <lineage>
        <taxon>Eukaryota</taxon>
        <taxon>Metazoa</taxon>
        <taxon>Ecdysozoa</taxon>
        <taxon>Nematoda</taxon>
        <taxon>Chromadorea</taxon>
        <taxon>Rhabditida</taxon>
        <taxon>Tylenchina</taxon>
        <taxon>Panagrolaimomorpha</taxon>
        <taxon>Panagrolaimoidea</taxon>
        <taxon>Panagrolaimidae</taxon>
        <taxon>Panagrolaimus</taxon>
    </lineage>
</organism>
<protein>
    <submittedName>
        <fullName evidence="2">Uncharacterized protein</fullName>
    </submittedName>
</protein>
<evidence type="ECO:0000313" key="1">
    <source>
        <dbReference type="Proteomes" id="UP000887580"/>
    </source>
</evidence>
<name>A0AC35FKR2_9BILA</name>
<reference evidence="2" key="1">
    <citation type="submission" date="2022-11" db="UniProtKB">
        <authorList>
            <consortium name="WormBaseParasite"/>
        </authorList>
    </citation>
    <scope>IDENTIFICATION</scope>
</reference>
<dbReference type="WBParaSite" id="PS1159_v2.g18322.t1">
    <property type="protein sequence ID" value="PS1159_v2.g18322.t1"/>
    <property type="gene ID" value="PS1159_v2.g18322"/>
</dbReference>
<accession>A0AC35FKR2</accession>